<dbReference type="RefSeq" id="WP_045358672.1">
    <property type="nucleotide sequence ID" value="NZ_BBPA01000030.1"/>
</dbReference>
<gene>
    <name evidence="1" type="ORF">N44_01629</name>
</gene>
<accession>A0A0A1VT22</accession>
<name>A0A0A1VT22_MICAE</name>
<sequence length="208" mass="23536">MTSTSLTPESTTSAPEKPVILSVLPDFPIASQQCALHLQQHIDLMLLALESLEVGAGEALLALCKELGLDKIIKNRIIFWRLRCTNPWRISYTLDRLTLDQAKALVIIASYRAKPLAISIRQLLLARQQMESKGLPVDNNFLLSEYLERFRSNFRSRMNPRRAKVSVYLADENALNELALSLLDQLLFCTGTTGMQRFWISLFDGEIV</sequence>
<evidence type="ECO:0000313" key="1">
    <source>
        <dbReference type="EMBL" id="GAL92942.1"/>
    </source>
</evidence>
<evidence type="ECO:0008006" key="3">
    <source>
        <dbReference type="Google" id="ProtNLM"/>
    </source>
</evidence>
<proteinExistence type="predicted"/>
<reference evidence="2" key="1">
    <citation type="journal article" date="2015" name="Genome">
        <title>Whole Genome Sequence of the Non-Microcystin-Producing Microcystis aeruginosa Strain NIES-44.</title>
        <authorList>
            <person name="Okano K."/>
            <person name="Miyata N."/>
            <person name="Ozaki Y."/>
        </authorList>
    </citation>
    <scope>NUCLEOTIDE SEQUENCE [LARGE SCALE GENOMIC DNA]</scope>
    <source>
        <strain evidence="2">NIES-44</strain>
    </source>
</reference>
<evidence type="ECO:0000313" key="2">
    <source>
        <dbReference type="Proteomes" id="UP000030321"/>
    </source>
</evidence>
<dbReference type="Proteomes" id="UP000030321">
    <property type="component" value="Unassembled WGS sequence"/>
</dbReference>
<organism evidence="1 2">
    <name type="scientific">Microcystis aeruginosa NIES-44</name>
    <dbReference type="NCBI Taxonomy" id="449439"/>
    <lineage>
        <taxon>Bacteria</taxon>
        <taxon>Bacillati</taxon>
        <taxon>Cyanobacteriota</taxon>
        <taxon>Cyanophyceae</taxon>
        <taxon>Oscillatoriophycideae</taxon>
        <taxon>Chroococcales</taxon>
        <taxon>Microcystaceae</taxon>
        <taxon>Microcystis</taxon>
    </lineage>
</organism>
<dbReference type="AlphaFoldDB" id="A0A0A1VT22"/>
<dbReference type="EMBL" id="BBPA01000030">
    <property type="protein sequence ID" value="GAL92942.1"/>
    <property type="molecule type" value="Genomic_DNA"/>
</dbReference>
<protein>
    <recommendedName>
        <fullName evidence="3">DUF3038 domain-containing protein</fullName>
    </recommendedName>
</protein>
<dbReference type="Pfam" id="PF11237">
    <property type="entry name" value="DUF3038"/>
    <property type="match status" value="1"/>
</dbReference>
<comment type="caution">
    <text evidence="1">The sequence shown here is derived from an EMBL/GenBank/DDBJ whole genome shotgun (WGS) entry which is preliminary data.</text>
</comment>
<dbReference type="InterPro" id="IPR021399">
    <property type="entry name" value="DUF3038"/>
</dbReference>